<evidence type="ECO:0000256" key="4">
    <source>
        <dbReference type="PROSITE-ProRule" id="PRU00134"/>
    </source>
</evidence>
<sequence>MKVPLSRPEKVAMLKTLAVEYEEKQRDRVPLNPRPRPTPPSDPVVRERAKELRCMARAMLCMLDCEVHGDIPREERNKRYRHIIELCNESLAADATIPYAITHRCTAHYELDMLEESADDAAWAEQLIRESSGPLDTDSLSNALYLAGTAKLMFDWYELVTMWPSPARLRPPSADLHLAQALDPNDPRMHEKLAEVHTRMARYKARFAGDLRKERCERIARYKGFGLSPYGLALLDEAGLMPWVSYVKHILNIVNAAEKDVPTTKLRDQYSTTQCHNCWVNKYHSKLFLCSRCRRAMYCSKECQQAAWKGHKASCKMSAAHWEELKSSTLAPAPNCDVPDQPTNSADLASTMLAWLDKHRVLLSTTLIGSLCLSSNPGAHLTRGLRVTMEWMPGPRATAYRFRVVEAALLDFSDPSFREGRNSKLELEGMEASEVLRGKDGAAMMTLPFIPRSPPSTSAPQPRRQMPVVNAPTWFDWPVLAHGLQRYGHFVLFRFDLLASVAVLDDAEASRAASQLPQDWFLGIVTSNAGFMLENSKGVHLLNLSIFLVGVGPSEPVHAAIPFSPAPQMADGHPPIQLPSELPWPNLYAHSFYTLVAVISRIHDGPDHFSDSLTDDQLVTLNNTVSKDLYHQHDDIWEEMVKNAASQPPRSAMPEGSDTGSEEETDSGGSEDFMLSEDAQLITTRYQSRRLYVELWLDPASCPGQPAPPSACEALKTRLDEIAKEWYDRKIEEAKARRSQLIMEWNQRVRESGGEQATIQAAEYELEEAVDDAPVLPEDAVDYRTERARKETVPDTLALAPLPTPSAKSEGPCTNDMPGLKTNFEREHGTGVIPSSVSPGNDNKSTSNPTVHASSRLASTKQATFQWLRGVIPRAKARFLRTA</sequence>
<dbReference type="KEGG" id="adl:AURDEDRAFT_128511"/>
<keyword evidence="2 4" id="KW-0863">Zinc-finger</keyword>
<evidence type="ECO:0000313" key="7">
    <source>
        <dbReference type="EMBL" id="EJD39070.1"/>
    </source>
</evidence>
<dbReference type="Pfam" id="PF01753">
    <property type="entry name" value="zf-MYND"/>
    <property type="match status" value="1"/>
</dbReference>
<evidence type="ECO:0000256" key="1">
    <source>
        <dbReference type="ARBA" id="ARBA00022723"/>
    </source>
</evidence>
<dbReference type="Proteomes" id="UP000006514">
    <property type="component" value="Unassembled WGS sequence"/>
</dbReference>
<organism evidence="7 8">
    <name type="scientific">Auricularia subglabra (strain TFB-10046 / SS5)</name>
    <name type="common">White-rot fungus</name>
    <name type="synonym">Auricularia delicata (strain TFB10046)</name>
    <dbReference type="NCBI Taxonomy" id="717982"/>
    <lineage>
        <taxon>Eukaryota</taxon>
        <taxon>Fungi</taxon>
        <taxon>Dikarya</taxon>
        <taxon>Basidiomycota</taxon>
        <taxon>Agaricomycotina</taxon>
        <taxon>Agaricomycetes</taxon>
        <taxon>Auriculariales</taxon>
        <taxon>Auriculariaceae</taxon>
        <taxon>Auricularia</taxon>
    </lineage>
</organism>
<evidence type="ECO:0000256" key="5">
    <source>
        <dbReference type="SAM" id="MobiDB-lite"/>
    </source>
</evidence>
<dbReference type="InterPro" id="IPR002893">
    <property type="entry name" value="Znf_MYND"/>
</dbReference>
<keyword evidence="1" id="KW-0479">Metal-binding</keyword>
<keyword evidence="8" id="KW-1185">Reference proteome</keyword>
<feature type="region of interest" description="Disordered" evidence="5">
    <location>
        <begin position="822"/>
        <end position="856"/>
    </location>
</feature>
<reference evidence="8" key="1">
    <citation type="journal article" date="2012" name="Science">
        <title>The Paleozoic origin of enzymatic lignin decomposition reconstructed from 31 fungal genomes.</title>
        <authorList>
            <person name="Floudas D."/>
            <person name="Binder M."/>
            <person name="Riley R."/>
            <person name="Barry K."/>
            <person name="Blanchette R.A."/>
            <person name="Henrissat B."/>
            <person name="Martinez A.T."/>
            <person name="Otillar R."/>
            <person name="Spatafora J.W."/>
            <person name="Yadav J.S."/>
            <person name="Aerts A."/>
            <person name="Benoit I."/>
            <person name="Boyd A."/>
            <person name="Carlson A."/>
            <person name="Copeland A."/>
            <person name="Coutinho P.M."/>
            <person name="de Vries R.P."/>
            <person name="Ferreira P."/>
            <person name="Findley K."/>
            <person name="Foster B."/>
            <person name="Gaskell J."/>
            <person name="Glotzer D."/>
            <person name="Gorecki P."/>
            <person name="Heitman J."/>
            <person name="Hesse C."/>
            <person name="Hori C."/>
            <person name="Igarashi K."/>
            <person name="Jurgens J.A."/>
            <person name="Kallen N."/>
            <person name="Kersten P."/>
            <person name="Kohler A."/>
            <person name="Kuees U."/>
            <person name="Kumar T.K.A."/>
            <person name="Kuo A."/>
            <person name="LaButti K."/>
            <person name="Larrondo L.F."/>
            <person name="Lindquist E."/>
            <person name="Ling A."/>
            <person name="Lombard V."/>
            <person name="Lucas S."/>
            <person name="Lundell T."/>
            <person name="Martin R."/>
            <person name="McLaughlin D.J."/>
            <person name="Morgenstern I."/>
            <person name="Morin E."/>
            <person name="Murat C."/>
            <person name="Nagy L.G."/>
            <person name="Nolan M."/>
            <person name="Ohm R.A."/>
            <person name="Patyshakuliyeva A."/>
            <person name="Rokas A."/>
            <person name="Ruiz-Duenas F.J."/>
            <person name="Sabat G."/>
            <person name="Salamov A."/>
            <person name="Samejima M."/>
            <person name="Schmutz J."/>
            <person name="Slot J.C."/>
            <person name="St John F."/>
            <person name="Stenlid J."/>
            <person name="Sun H."/>
            <person name="Sun S."/>
            <person name="Syed K."/>
            <person name="Tsang A."/>
            <person name="Wiebenga A."/>
            <person name="Young D."/>
            <person name="Pisabarro A."/>
            <person name="Eastwood D.C."/>
            <person name="Martin F."/>
            <person name="Cullen D."/>
            <person name="Grigoriev I.V."/>
            <person name="Hibbett D.S."/>
        </authorList>
    </citation>
    <scope>NUCLEOTIDE SEQUENCE [LARGE SCALE GENOMIC DNA]</scope>
    <source>
        <strain evidence="8">TFB10046</strain>
    </source>
</reference>
<evidence type="ECO:0000256" key="3">
    <source>
        <dbReference type="ARBA" id="ARBA00022833"/>
    </source>
</evidence>
<dbReference type="EMBL" id="JH687817">
    <property type="protein sequence ID" value="EJD39070.1"/>
    <property type="molecule type" value="Genomic_DNA"/>
</dbReference>
<dbReference type="PROSITE" id="PS01360">
    <property type="entry name" value="ZF_MYND_1"/>
    <property type="match status" value="1"/>
</dbReference>
<feature type="compositionally biased region" description="Polar residues" evidence="5">
    <location>
        <begin position="833"/>
        <end position="856"/>
    </location>
</feature>
<feature type="compositionally biased region" description="Pro residues" evidence="5">
    <location>
        <begin position="32"/>
        <end position="42"/>
    </location>
</feature>
<proteinExistence type="predicted"/>
<dbReference type="InParanoid" id="J0D161"/>
<dbReference type="SUPFAM" id="SSF144232">
    <property type="entry name" value="HIT/MYND zinc finger-like"/>
    <property type="match status" value="1"/>
</dbReference>
<evidence type="ECO:0000256" key="2">
    <source>
        <dbReference type="ARBA" id="ARBA00022771"/>
    </source>
</evidence>
<dbReference type="eggNOG" id="ENOG502RZ3H">
    <property type="taxonomic scope" value="Eukaryota"/>
</dbReference>
<dbReference type="OrthoDB" id="2757990at2759"/>
<dbReference type="Gene3D" id="6.10.140.2220">
    <property type="match status" value="1"/>
</dbReference>
<keyword evidence="3" id="KW-0862">Zinc</keyword>
<accession>J0D161</accession>
<feature type="region of interest" description="Disordered" evidence="5">
    <location>
        <begin position="644"/>
        <end position="673"/>
    </location>
</feature>
<evidence type="ECO:0000313" key="8">
    <source>
        <dbReference type="Proteomes" id="UP000006514"/>
    </source>
</evidence>
<dbReference type="GO" id="GO:0008270">
    <property type="term" value="F:zinc ion binding"/>
    <property type="evidence" value="ECO:0007669"/>
    <property type="project" value="UniProtKB-KW"/>
</dbReference>
<dbReference type="PROSITE" id="PS50865">
    <property type="entry name" value="ZF_MYND_2"/>
    <property type="match status" value="1"/>
</dbReference>
<evidence type="ECO:0000259" key="6">
    <source>
        <dbReference type="PROSITE" id="PS50865"/>
    </source>
</evidence>
<feature type="region of interest" description="Disordered" evidence="5">
    <location>
        <begin position="23"/>
        <end position="46"/>
    </location>
</feature>
<feature type="domain" description="MYND-type" evidence="6">
    <location>
        <begin position="275"/>
        <end position="315"/>
    </location>
</feature>
<name>J0D161_AURST</name>
<protein>
    <recommendedName>
        <fullName evidence="6">MYND-type domain-containing protein</fullName>
    </recommendedName>
</protein>
<gene>
    <name evidence="7" type="ORF">AURDEDRAFT_128511</name>
</gene>
<dbReference type="AlphaFoldDB" id="J0D161"/>